<evidence type="ECO:0000313" key="2">
    <source>
        <dbReference type="EMBL" id="QZP39395.1"/>
    </source>
</evidence>
<dbReference type="GeneID" id="67179666"/>
<sequence>MAITLRRSLHLILISILNNFFYPEKEDTNPVAQRGPLHNVQTISMTRKKFQADLSIAGVVLAAGSSQRFEKGNKLLWHLHEEPIVAHATRTLVNSDIDTIVVVTGHDAARVTTAVCDLPVSVAYNREHDAGQSTSVAAGIDAIPEDIDAVVFVLADMPFIDTETVDTLVQFYRTKDVTAVAAGYGGQRGHPVLFDVNHFRRLASVEGDIGGRQVFEEAAHSIIVDVDDPGVIRDIDEMDDINR</sequence>
<dbReference type="InterPro" id="IPR029044">
    <property type="entry name" value="Nucleotide-diphossugar_trans"/>
</dbReference>
<dbReference type="PANTHER" id="PTHR43777">
    <property type="entry name" value="MOLYBDENUM COFACTOR CYTIDYLYLTRANSFERASE"/>
    <property type="match status" value="1"/>
</dbReference>
<organism evidence="2 3">
    <name type="scientific">Halobaculum magnesiiphilum</name>
    <dbReference type="NCBI Taxonomy" id="1017351"/>
    <lineage>
        <taxon>Archaea</taxon>
        <taxon>Methanobacteriati</taxon>
        <taxon>Methanobacteriota</taxon>
        <taxon>Stenosarchaea group</taxon>
        <taxon>Halobacteria</taxon>
        <taxon>Halobacteriales</taxon>
        <taxon>Haloferacaceae</taxon>
        <taxon>Halobaculum</taxon>
    </lineage>
</organism>
<dbReference type="Gene3D" id="3.90.550.10">
    <property type="entry name" value="Spore Coat Polysaccharide Biosynthesis Protein SpsA, Chain A"/>
    <property type="match status" value="1"/>
</dbReference>
<dbReference type="SUPFAM" id="SSF53448">
    <property type="entry name" value="Nucleotide-diphospho-sugar transferases"/>
    <property type="match status" value="1"/>
</dbReference>
<accession>A0A8T8WHQ7</accession>
<dbReference type="AlphaFoldDB" id="A0A8T8WHQ7"/>
<dbReference type="RefSeq" id="WP_222609149.1">
    <property type="nucleotide sequence ID" value="NZ_CP081959.1"/>
</dbReference>
<evidence type="ECO:0000259" key="1">
    <source>
        <dbReference type="Pfam" id="PF12804"/>
    </source>
</evidence>
<keyword evidence="2" id="KW-0614">Plasmid</keyword>
<gene>
    <name evidence="2" type="ORF">K6T50_15950</name>
</gene>
<geneLocation type="plasmid" evidence="2 3">
    <name>unnamed1</name>
</geneLocation>
<dbReference type="Proteomes" id="UP000826254">
    <property type="component" value="Plasmid unnamed1"/>
</dbReference>
<dbReference type="PANTHER" id="PTHR43777:SF1">
    <property type="entry name" value="MOLYBDENUM COFACTOR CYTIDYLYLTRANSFERASE"/>
    <property type="match status" value="1"/>
</dbReference>
<evidence type="ECO:0000313" key="3">
    <source>
        <dbReference type="Proteomes" id="UP000826254"/>
    </source>
</evidence>
<name>A0A8T8WHQ7_9EURY</name>
<dbReference type="Pfam" id="PF12804">
    <property type="entry name" value="NTP_transf_3"/>
    <property type="match status" value="1"/>
</dbReference>
<keyword evidence="3" id="KW-1185">Reference proteome</keyword>
<protein>
    <submittedName>
        <fullName evidence="2">Nucleotidyltransferase family protein</fullName>
    </submittedName>
</protein>
<reference evidence="2 3" key="1">
    <citation type="journal article" date="2021" name="Int. J. Syst. Evol. Microbiol.">
        <title>Halobaculum halophilum sp. nov. and Halobaculum salinum sp. nov., isolated from salt lake and saline soil.</title>
        <authorList>
            <person name="Cui H.L."/>
            <person name="Shi X.W."/>
            <person name="Yin X.M."/>
            <person name="Yang X.Y."/>
            <person name="Hou J."/>
            <person name="Zhu L."/>
        </authorList>
    </citation>
    <scope>NUCLEOTIDE SEQUENCE [LARGE SCALE GENOMIC DNA]</scope>
    <source>
        <strain evidence="2 3">NBRC 109044</strain>
    </source>
</reference>
<dbReference type="GO" id="GO:0016779">
    <property type="term" value="F:nucleotidyltransferase activity"/>
    <property type="evidence" value="ECO:0007669"/>
    <property type="project" value="UniProtKB-ARBA"/>
</dbReference>
<dbReference type="InterPro" id="IPR025877">
    <property type="entry name" value="MobA-like_NTP_Trfase"/>
</dbReference>
<dbReference type="KEGG" id="hmp:K6T50_15950"/>
<dbReference type="EMBL" id="CP081959">
    <property type="protein sequence ID" value="QZP39395.1"/>
    <property type="molecule type" value="Genomic_DNA"/>
</dbReference>
<feature type="domain" description="MobA-like NTP transferase" evidence="1">
    <location>
        <begin position="58"/>
        <end position="218"/>
    </location>
</feature>
<dbReference type="CDD" id="cd04182">
    <property type="entry name" value="GT_2_like_f"/>
    <property type="match status" value="1"/>
</dbReference>
<proteinExistence type="predicted"/>